<protein>
    <submittedName>
        <fullName evidence="1">Uncharacterized protein</fullName>
    </submittedName>
</protein>
<accession>A0A0D0HZS4</accession>
<name>A0A0D0HZS4_9MICO</name>
<evidence type="ECO:0000313" key="1">
    <source>
        <dbReference type="EMBL" id="KIP53066.1"/>
    </source>
</evidence>
<evidence type="ECO:0000313" key="2">
    <source>
        <dbReference type="Proteomes" id="UP000032120"/>
    </source>
</evidence>
<dbReference type="AlphaFoldDB" id="A0A0D0HZS4"/>
<gene>
    <name evidence="1" type="ORF">SD72_05825</name>
</gene>
<dbReference type="EMBL" id="JXSQ01000005">
    <property type="protein sequence ID" value="KIP53066.1"/>
    <property type="molecule type" value="Genomic_DNA"/>
</dbReference>
<organism evidence="1 2">
    <name type="scientific">Leucobacter komagatae</name>
    <dbReference type="NCBI Taxonomy" id="55969"/>
    <lineage>
        <taxon>Bacteria</taxon>
        <taxon>Bacillati</taxon>
        <taxon>Actinomycetota</taxon>
        <taxon>Actinomycetes</taxon>
        <taxon>Micrococcales</taxon>
        <taxon>Microbacteriaceae</taxon>
        <taxon>Leucobacter</taxon>
    </lineage>
</organism>
<sequence length="205" mass="23041">MRVLVLLKTCGDPVADADPDGFVQVIRSELRLQALDFWLRNPDYLADQLLDKVAIGELDAASYLPLAQDLLDGSEPNLHWYPMPKWLRGAYEALDDAFSILQSYGLAEVRRKGNPPLRYRNEFFLKPAGVIAAAELAKDPVLSWYVRQAELVNLVAGSDKGGRLKERQYQQAEYAETQLGLQIASIAPMVRERLATQIQERGVSR</sequence>
<proteinExistence type="predicted"/>
<reference evidence="1 2" key="1">
    <citation type="submission" date="2015-01" db="EMBL/GenBank/DDBJ databases">
        <title>Draft genome sequence of Leucobacter komagatae strain VKM ST2845.</title>
        <authorList>
            <person name="Karlyshev A.V."/>
            <person name="Kudryashova E.B."/>
        </authorList>
    </citation>
    <scope>NUCLEOTIDE SEQUENCE [LARGE SCALE GENOMIC DNA]</scope>
    <source>
        <strain evidence="1 2">VKM ST2845</strain>
    </source>
</reference>
<keyword evidence="2" id="KW-1185">Reference proteome</keyword>
<comment type="caution">
    <text evidence="1">The sequence shown here is derived from an EMBL/GenBank/DDBJ whole genome shotgun (WGS) entry which is preliminary data.</text>
</comment>
<dbReference type="Proteomes" id="UP000032120">
    <property type="component" value="Unassembled WGS sequence"/>
</dbReference>